<dbReference type="InterPro" id="IPR040548">
    <property type="entry name" value="BepA_ID"/>
</dbReference>
<dbReference type="Pfam" id="PF02661">
    <property type="entry name" value="Fic"/>
    <property type="match status" value="1"/>
</dbReference>
<dbReference type="AlphaFoldDB" id="A0A9P2W1Y8"/>
<evidence type="ECO:0000259" key="8">
    <source>
        <dbReference type="PROSITE" id="PS51459"/>
    </source>
</evidence>
<keyword evidence="3" id="KW-0547">Nucleotide-binding</keyword>
<comment type="caution">
    <text evidence="9">The sequence shown here is derived from an EMBL/GenBank/DDBJ whole genome shotgun (WGS) entry which is preliminary data.</text>
</comment>
<evidence type="ECO:0000256" key="2">
    <source>
        <dbReference type="ARBA" id="ARBA00022695"/>
    </source>
</evidence>
<dbReference type="Gene3D" id="1.10.3290.10">
    <property type="entry name" value="Fido-like domain"/>
    <property type="match status" value="1"/>
</dbReference>
<dbReference type="InterPro" id="IPR003812">
    <property type="entry name" value="Fido"/>
</dbReference>
<dbReference type="GO" id="GO:0051302">
    <property type="term" value="P:regulation of cell division"/>
    <property type="evidence" value="ECO:0007669"/>
    <property type="project" value="TreeGrafter"/>
</dbReference>
<evidence type="ECO:0000256" key="1">
    <source>
        <dbReference type="ARBA" id="ARBA00022679"/>
    </source>
</evidence>
<dbReference type="NCBIfam" id="NF033856">
    <property type="entry name" value="T4SS_effec_BID"/>
    <property type="match status" value="1"/>
</dbReference>
<dbReference type="InterPro" id="IPR036597">
    <property type="entry name" value="Fido-like_dom_sf"/>
</dbReference>
<dbReference type="RefSeq" id="WP_004861193.1">
    <property type="nucleotide sequence ID" value="NZ_JH725054.1"/>
</dbReference>
<dbReference type="GO" id="GO:0070733">
    <property type="term" value="F:AMPylase activity"/>
    <property type="evidence" value="ECO:0007669"/>
    <property type="project" value="UniProtKB-EC"/>
</dbReference>
<evidence type="ECO:0000256" key="3">
    <source>
        <dbReference type="ARBA" id="ARBA00022741"/>
    </source>
</evidence>
<dbReference type="PROSITE" id="PS51459">
    <property type="entry name" value="FIDO"/>
    <property type="match status" value="1"/>
</dbReference>
<name>A0A9P2W1Y8_BARTA</name>
<proteinExistence type="predicted"/>
<keyword evidence="2" id="KW-0548">Nucleotidyltransferase</keyword>
<evidence type="ECO:0000313" key="10">
    <source>
        <dbReference type="Proteomes" id="UP000002648"/>
    </source>
</evidence>
<evidence type="ECO:0000313" key="9">
    <source>
        <dbReference type="EMBL" id="EJF92371.1"/>
    </source>
</evidence>
<feature type="domain" description="Fido" evidence="8">
    <location>
        <begin position="50"/>
        <end position="203"/>
    </location>
</feature>
<keyword evidence="4" id="KW-0067">ATP-binding</keyword>
<dbReference type="GO" id="GO:0005524">
    <property type="term" value="F:ATP binding"/>
    <property type="evidence" value="ECO:0007669"/>
    <property type="project" value="UniProtKB-KW"/>
</dbReference>
<dbReference type="PANTHER" id="PTHR39560">
    <property type="entry name" value="PROTEIN ADENYLYLTRANSFERASE FIC-RELATED"/>
    <property type="match status" value="1"/>
</dbReference>
<dbReference type="SUPFAM" id="SSF140931">
    <property type="entry name" value="Fic-like"/>
    <property type="match status" value="1"/>
</dbReference>
<dbReference type="Proteomes" id="UP000002648">
    <property type="component" value="Unassembled WGS sequence"/>
</dbReference>
<dbReference type="EMBL" id="AIMD01000053">
    <property type="protein sequence ID" value="EJF92371.1"/>
    <property type="molecule type" value="Genomic_DNA"/>
</dbReference>
<keyword evidence="1" id="KW-0808">Transferase</keyword>
<organism evidence="9 10">
    <name type="scientific">Bartonella taylorii 8TBB</name>
    <dbReference type="NCBI Taxonomy" id="1094560"/>
    <lineage>
        <taxon>Bacteria</taxon>
        <taxon>Pseudomonadati</taxon>
        <taxon>Pseudomonadota</taxon>
        <taxon>Alphaproteobacteria</taxon>
        <taxon>Hyphomicrobiales</taxon>
        <taxon>Bartonellaceae</taxon>
        <taxon>Bartonella</taxon>
    </lineage>
</organism>
<evidence type="ECO:0000256" key="5">
    <source>
        <dbReference type="ARBA" id="ARBA00034531"/>
    </source>
</evidence>
<dbReference type="InterPro" id="IPR012340">
    <property type="entry name" value="NA-bd_OB-fold"/>
</dbReference>
<dbReference type="OrthoDB" id="7926176at2"/>
<comment type="catalytic activity">
    <reaction evidence="7">
        <text>L-tyrosyl-[protein] + ATP = O-(5'-adenylyl)-L-tyrosyl-[protein] + diphosphate</text>
        <dbReference type="Rhea" id="RHEA:54288"/>
        <dbReference type="Rhea" id="RHEA-COMP:10136"/>
        <dbReference type="Rhea" id="RHEA-COMP:13846"/>
        <dbReference type="ChEBI" id="CHEBI:30616"/>
        <dbReference type="ChEBI" id="CHEBI:33019"/>
        <dbReference type="ChEBI" id="CHEBI:46858"/>
        <dbReference type="ChEBI" id="CHEBI:83624"/>
        <dbReference type="EC" id="2.7.7.108"/>
    </reaction>
</comment>
<evidence type="ECO:0000256" key="6">
    <source>
        <dbReference type="ARBA" id="ARBA00047939"/>
    </source>
</evidence>
<dbReference type="Gene3D" id="2.40.50.140">
    <property type="entry name" value="Nucleic acid-binding proteins"/>
    <property type="match status" value="1"/>
</dbReference>
<gene>
    <name evidence="9" type="ORF">ME9_01579</name>
</gene>
<evidence type="ECO:0000256" key="4">
    <source>
        <dbReference type="ARBA" id="ARBA00022840"/>
    </source>
</evidence>
<dbReference type="Pfam" id="PF18543">
    <property type="entry name" value="ID"/>
    <property type="match status" value="1"/>
</dbReference>
<keyword evidence="10" id="KW-1185">Reference proteome</keyword>
<sequence>MLEQNYLYKNNKTLKNKYGIKNPHKLYERCAHEAARAAVNFRHEPPPRKFDAAYLKLIHWNLFYKSFEWAGQTRDQSFTFADGTTARMPAMRPKSYKVPFAIGPQIQRELKQLEQRLTAKNNLQGLSRKEFAVEAAEVFITLNHAHPFRKGNGRTQRMFMEKLGQAAGHPIDFSFITKERLTQASIEAMQNGNSQPMKDLFEDSTHPQKALVLKEFISQMRRAGLNEINNRVVVAAKEGVTYDGIFRGMSAEGFVLEMNGTFIIGHKDDLSPEQVKSLQNGDRFSFQKSNVKNLRETLIPRERLAPLTNEVLAEKLVNNSGVESYRSEVERLSKIIYGNTHALNETMETINIDPSLCTQFAEQIIQNPKSVCKLAGRKMLGIRSPARRRAEEAVPQLVEALHNYGDMTQQIMTDIIEHYQKEQNRLNQSIEKPTRDLQNLFSLPPEQQREALSHSPALRQELHGYGRQLQNRLSSQERKAIQENDLTRLSCMLGVSESKAKDIIKTVNNTKEAHCQMRTLKISRSSSLALTG</sequence>
<accession>A0A9P2W1Y8</accession>
<dbReference type="EC" id="2.7.7.108" evidence="5"/>
<evidence type="ECO:0000256" key="7">
    <source>
        <dbReference type="ARBA" id="ARBA00048696"/>
    </source>
</evidence>
<protein>
    <recommendedName>
        <fullName evidence="5">protein adenylyltransferase</fullName>
        <ecNumber evidence="5">2.7.7.108</ecNumber>
    </recommendedName>
</protein>
<reference evidence="9 10" key="1">
    <citation type="submission" date="2012-03" db="EMBL/GenBank/DDBJ databases">
        <title>The Genome Sequence of Bartonella taylorii 8TBB.</title>
        <authorList>
            <consortium name="The Broad Institute Genome Sequencing Platform"/>
            <consortium name="The Broad Institute Genome Sequencing Center for Infectious Disease"/>
            <person name="Feldgarden M."/>
            <person name="Kirby J."/>
            <person name="Kosoy M."/>
            <person name="Birtles R."/>
            <person name="Probert W.S."/>
            <person name="Chiaraviglio L."/>
            <person name="Young S.K."/>
            <person name="Zeng Q."/>
            <person name="Gargeya S."/>
            <person name="Fitzgerald M."/>
            <person name="Haas B."/>
            <person name="Abouelleil A."/>
            <person name="Alvarado L."/>
            <person name="Arachchi H.M."/>
            <person name="Berlin A."/>
            <person name="Chapman S.B."/>
            <person name="Gearin G."/>
            <person name="Goldberg J."/>
            <person name="Griggs A."/>
            <person name="Gujja S."/>
            <person name="Hansen M."/>
            <person name="Heiman D."/>
            <person name="Howarth C."/>
            <person name="Larimer J."/>
            <person name="Lui A."/>
            <person name="MacDonald P.J.P."/>
            <person name="McCowen C."/>
            <person name="Montmayeur A."/>
            <person name="Murphy C."/>
            <person name="Neiman D."/>
            <person name="Pearson M."/>
            <person name="Priest M."/>
            <person name="Roberts A."/>
            <person name="Saif S."/>
            <person name="Shea T."/>
            <person name="Sisk P."/>
            <person name="Stolte C."/>
            <person name="Sykes S."/>
            <person name="Wortman J."/>
            <person name="Nusbaum C."/>
            <person name="Birren B."/>
        </authorList>
    </citation>
    <scope>NUCLEOTIDE SEQUENCE [LARGE SCALE GENOMIC DNA]</scope>
    <source>
        <strain evidence="9 10">8TBB</strain>
    </source>
</reference>
<dbReference type="PANTHER" id="PTHR39560:SF1">
    <property type="entry name" value="PROTEIN ADENYLYLTRANSFERASE FIC-RELATED"/>
    <property type="match status" value="1"/>
</dbReference>
<comment type="catalytic activity">
    <reaction evidence="6">
        <text>L-threonyl-[protein] + ATP = 3-O-(5'-adenylyl)-L-threonyl-[protein] + diphosphate</text>
        <dbReference type="Rhea" id="RHEA:54292"/>
        <dbReference type="Rhea" id="RHEA-COMP:11060"/>
        <dbReference type="Rhea" id="RHEA-COMP:13847"/>
        <dbReference type="ChEBI" id="CHEBI:30013"/>
        <dbReference type="ChEBI" id="CHEBI:30616"/>
        <dbReference type="ChEBI" id="CHEBI:33019"/>
        <dbReference type="ChEBI" id="CHEBI:138113"/>
        <dbReference type="EC" id="2.7.7.108"/>
    </reaction>
</comment>